<name>A0A5N5X2B1_9EURO</name>
<dbReference type="OrthoDB" id="5403091at2759"/>
<dbReference type="InterPro" id="IPR022085">
    <property type="entry name" value="OpdG"/>
</dbReference>
<organism evidence="2 3">
    <name type="scientific">Aspergillus leporis</name>
    <dbReference type="NCBI Taxonomy" id="41062"/>
    <lineage>
        <taxon>Eukaryota</taxon>
        <taxon>Fungi</taxon>
        <taxon>Dikarya</taxon>
        <taxon>Ascomycota</taxon>
        <taxon>Pezizomycotina</taxon>
        <taxon>Eurotiomycetes</taxon>
        <taxon>Eurotiomycetidae</taxon>
        <taxon>Eurotiales</taxon>
        <taxon>Aspergillaceae</taxon>
        <taxon>Aspergillus</taxon>
        <taxon>Aspergillus subgen. Circumdati</taxon>
    </lineage>
</organism>
<dbReference type="AlphaFoldDB" id="A0A5N5X2B1"/>
<sequence>MQDSSKDPASEPTSGDTPPDPMVLSAEYRASIRQVISEGNFDELRGGANNKLAYLTEQFCRHGGSVKSLEPDVHDLWYIYYQCGSNISHESAEQHKWALHVLRTVGLGPLKRPAQDSNREFEAVRFPAGVLWEDLPFFVTDMTDYWINDCATMKAGQRANFSYFLARLASTGVVNDRLSQIALVILRDTLETKRPLGSLKEPGNAKSDANMYDLSIADLLPAACAWFKEAGLKILQLSDMSWNDCSETVGQGGATFAASVLGQKSSAGFSPSRWLCWLKRLDEINQEATQAGEEGLAEHALDALEIMLSEVEERNCQVLKEFEAAPSDLIRDKCRFNTRKFLGWGHNSEEVFEQI</sequence>
<accession>A0A5N5X2B1</accession>
<evidence type="ECO:0000256" key="1">
    <source>
        <dbReference type="SAM" id="MobiDB-lite"/>
    </source>
</evidence>
<dbReference type="PANTHER" id="PTHR38797">
    <property type="entry name" value="NUCLEAR PORE COMPLEX PROTEIN NUP85-RELATED"/>
    <property type="match status" value="1"/>
</dbReference>
<dbReference type="PANTHER" id="PTHR38797:SF7">
    <property type="entry name" value="TRANSCRIPTION FACTOR DOMAIN-CONTAINING PROTEIN"/>
    <property type="match status" value="1"/>
</dbReference>
<dbReference type="Pfam" id="PF12311">
    <property type="entry name" value="DUF3632"/>
    <property type="match status" value="1"/>
</dbReference>
<reference evidence="2 3" key="1">
    <citation type="submission" date="2019-04" db="EMBL/GenBank/DDBJ databases">
        <title>Friends and foes A comparative genomics study of 23 Aspergillus species from section Flavi.</title>
        <authorList>
            <consortium name="DOE Joint Genome Institute"/>
            <person name="Kjaerbolling I."/>
            <person name="Vesth T."/>
            <person name="Frisvad J.C."/>
            <person name="Nybo J.L."/>
            <person name="Theobald S."/>
            <person name="Kildgaard S."/>
            <person name="Isbrandt T."/>
            <person name="Kuo A."/>
            <person name="Sato A."/>
            <person name="Lyhne E.K."/>
            <person name="Kogle M.E."/>
            <person name="Wiebenga A."/>
            <person name="Kun R.S."/>
            <person name="Lubbers R.J."/>
            <person name="Makela M.R."/>
            <person name="Barry K."/>
            <person name="Chovatia M."/>
            <person name="Clum A."/>
            <person name="Daum C."/>
            <person name="Haridas S."/>
            <person name="He G."/>
            <person name="LaButti K."/>
            <person name="Lipzen A."/>
            <person name="Mondo S."/>
            <person name="Riley R."/>
            <person name="Salamov A."/>
            <person name="Simmons B.A."/>
            <person name="Magnuson J.K."/>
            <person name="Henrissat B."/>
            <person name="Mortensen U.H."/>
            <person name="Larsen T.O."/>
            <person name="Devries R.P."/>
            <person name="Grigoriev I.V."/>
            <person name="Machida M."/>
            <person name="Baker S.E."/>
            <person name="Andersen M.R."/>
        </authorList>
    </citation>
    <scope>NUCLEOTIDE SEQUENCE [LARGE SCALE GENOMIC DNA]</scope>
    <source>
        <strain evidence="2 3">CBS 151.66</strain>
    </source>
</reference>
<keyword evidence="3" id="KW-1185">Reference proteome</keyword>
<gene>
    <name evidence="2" type="ORF">BDV29DRAFT_173032</name>
</gene>
<evidence type="ECO:0000313" key="2">
    <source>
        <dbReference type="EMBL" id="KAB8074759.1"/>
    </source>
</evidence>
<dbReference type="InterPro" id="IPR053204">
    <property type="entry name" value="Oxopyrrolidines_Biosynth-assoc"/>
</dbReference>
<evidence type="ECO:0000313" key="3">
    <source>
        <dbReference type="Proteomes" id="UP000326565"/>
    </source>
</evidence>
<protein>
    <submittedName>
        <fullName evidence="2">Uncharacterized protein</fullName>
    </submittedName>
</protein>
<proteinExistence type="predicted"/>
<feature type="region of interest" description="Disordered" evidence="1">
    <location>
        <begin position="1"/>
        <end position="23"/>
    </location>
</feature>
<dbReference type="Proteomes" id="UP000326565">
    <property type="component" value="Unassembled WGS sequence"/>
</dbReference>
<dbReference type="EMBL" id="ML732204">
    <property type="protein sequence ID" value="KAB8074759.1"/>
    <property type="molecule type" value="Genomic_DNA"/>
</dbReference>